<feature type="domain" description="VOC" evidence="1">
    <location>
        <begin position="6"/>
        <end position="128"/>
    </location>
</feature>
<dbReference type="AlphaFoldDB" id="A0A4U1B704"/>
<accession>A0A4U1B704</accession>
<organism evidence="2 3">
    <name type="scientific">Thalassotalea mangrovi</name>
    <dbReference type="NCBI Taxonomy" id="2572245"/>
    <lineage>
        <taxon>Bacteria</taxon>
        <taxon>Pseudomonadati</taxon>
        <taxon>Pseudomonadota</taxon>
        <taxon>Gammaproteobacteria</taxon>
        <taxon>Alteromonadales</taxon>
        <taxon>Colwelliaceae</taxon>
        <taxon>Thalassotalea</taxon>
    </lineage>
</organism>
<evidence type="ECO:0000313" key="3">
    <source>
        <dbReference type="Proteomes" id="UP000307999"/>
    </source>
</evidence>
<sequence length="189" mass="20954">MAKPVKIAHILFMTRQFEEMIQWYQSVFEAEVVQQTPALSFLAFDDENHRFGIANLSVLKETSPTAAAMGEIGINHVAFTYASIGDLLETHARLNEADIHPYWAIHHGMTVSLYYLDPNRNRMELQVDSCSTKEAIEYMTSEAFAANPVGVDIAPDQLLAQFRAGVSAEELLAMPDGPMSAIPVEHGVT</sequence>
<keyword evidence="3" id="KW-1185">Reference proteome</keyword>
<dbReference type="Pfam" id="PF00903">
    <property type="entry name" value="Glyoxalase"/>
    <property type="match status" value="1"/>
</dbReference>
<dbReference type="PROSITE" id="PS51819">
    <property type="entry name" value="VOC"/>
    <property type="match status" value="1"/>
</dbReference>
<reference evidence="2 3" key="1">
    <citation type="submission" date="2019-04" db="EMBL/GenBank/DDBJ databases">
        <title>Thalassotalea guangxiensis sp. nov., isolated from sediment of the coastal wetland.</title>
        <authorList>
            <person name="Zheng S."/>
            <person name="Zhang D."/>
        </authorList>
    </citation>
    <scope>NUCLEOTIDE SEQUENCE [LARGE SCALE GENOMIC DNA]</scope>
    <source>
        <strain evidence="2 3">ZS-4</strain>
    </source>
</reference>
<name>A0A4U1B704_9GAMM</name>
<evidence type="ECO:0000259" key="1">
    <source>
        <dbReference type="PROSITE" id="PS51819"/>
    </source>
</evidence>
<dbReference type="SUPFAM" id="SSF54593">
    <property type="entry name" value="Glyoxalase/Bleomycin resistance protein/Dihydroxybiphenyl dioxygenase"/>
    <property type="match status" value="1"/>
</dbReference>
<proteinExistence type="predicted"/>
<dbReference type="Gene3D" id="3.10.180.10">
    <property type="entry name" value="2,3-Dihydroxybiphenyl 1,2-Dioxygenase, domain 1"/>
    <property type="match status" value="1"/>
</dbReference>
<protein>
    <submittedName>
        <fullName evidence="2">Biphenyl 2,3-dioxygenase</fullName>
    </submittedName>
</protein>
<dbReference type="GO" id="GO:0051213">
    <property type="term" value="F:dioxygenase activity"/>
    <property type="evidence" value="ECO:0007669"/>
    <property type="project" value="UniProtKB-KW"/>
</dbReference>
<dbReference type="InterPro" id="IPR029068">
    <property type="entry name" value="Glyas_Bleomycin-R_OHBP_Dase"/>
</dbReference>
<gene>
    <name evidence="2" type="ORF">E8M12_06915</name>
</gene>
<keyword evidence="2" id="KW-0560">Oxidoreductase</keyword>
<dbReference type="OrthoDB" id="6909416at2"/>
<evidence type="ECO:0000313" key="2">
    <source>
        <dbReference type="EMBL" id="TKB45967.1"/>
    </source>
</evidence>
<dbReference type="EMBL" id="SWDB01000011">
    <property type="protein sequence ID" value="TKB45967.1"/>
    <property type="molecule type" value="Genomic_DNA"/>
</dbReference>
<dbReference type="InterPro" id="IPR037523">
    <property type="entry name" value="VOC_core"/>
</dbReference>
<keyword evidence="2" id="KW-0223">Dioxygenase</keyword>
<dbReference type="InterPro" id="IPR004360">
    <property type="entry name" value="Glyas_Fos-R_dOase_dom"/>
</dbReference>
<comment type="caution">
    <text evidence="2">The sequence shown here is derived from an EMBL/GenBank/DDBJ whole genome shotgun (WGS) entry which is preliminary data.</text>
</comment>
<dbReference type="Proteomes" id="UP000307999">
    <property type="component" value="Unassembled WGS sequence"/>
</dbReference>
<dbReference type="RefSeq" id="WP_136735362.1">
    <property type="nucleotide sequence ID" value="NZ_SWDB01000011.1"/>
</dbReference>